<dbReference type="STRING" id="469383.Cwoe_2330"/>
<dbReference type="Proteomes" id="UP000008229">
    <property type="component" value="Chromosome"/>
</dbReference>
<name>D3F6I7_CONWI</name>
<sequence>MSTTATSIVIAPQSGGAVFVKRGQHVRVTDVRGRQVADTWAIDAADPTRWLSAGHTLSLLCRLFPQVGESFVDQRSEPILRLHHDTSPGPHDMLYPPCDPVLYEASGPDHPSCETNFTATVATLGLDLGCIPNPVNLFQNSEPQPDRTIDVIESKSRPGDYVELVAERDLHVIVTACSVDNYATNGWNCTEVKLEVLDA</sequence>
<dbReference type="InterPro" id="IPR018959">
    <property type="entry name" value="DUF1989"/>
</dbReference>
<reference evidence="3" key="2">
    <citation type="submission" date="2010-01" db="EMBL/GenBank/DDBJ databases">
        <title>The complete genome of Conexibacter woesei DSM 14684.</title>
        <authorList>
            <consortium name="US DOE Joint Genome Institute (JGI-PGF)"/>
            <person name="Lucas S."/>
            <person name="Copeland A."/>
            <person name="Lapidus A."/>
            <person name="Glavina del Rio T."/>
            <person name="Dalin E."/>
            <person name="Tice H."/>
            <person name="Bruce D."/>
            <person name="Goodwin L."/>
            <person name="Pitluck S."/>
            <person name="Kyrpides N."/>
            <person name="Mavromatis K."/>
            <person name="Ivanova N."/>
            <person name="Mikhailova N."/>
            <person name="Chertkov O."/>
            <person name="Brettin T."/>
            <person name="Detter J.C."/>
            <person name="Han C."/>
            <person name="Larimer F."/>
            <person name="Land M."/>
            <person name="Hauser L."/>
            <person name="Markowitz V."/>
            <person name="Cheng J.-F."/>
            <person name="Hugenholtz P."/>
            <person name="Woyke T."/>
            <person name="Wu D."/>
            <person name="Pukall R."/>
            <person name="Steenblock K."/>
            <person name="Schneider S."/>
            <person name="Klenk H.-P."/>
            <person name="Eisen J.A."/>
        </authorList>
    </citation>
    <scope>NUCLEOTIDE SEQUENCE [LARGE SCALE GENOMIC DNA]</scope>
    <source>
        <strain evidence="3">DSM 14684 / CIP 108061 / JCM 11494 / NBRC 100937 / ID131577</strain>
    </source>
</reference>
<accession>D3F6I7</accession>
<dbReference type="RefSeq" id="WP_012933805.1">
    <property type="nucleotide sequence ID" value="NC_013739.1"/>
</dbReference>
<gene>
    <name evidence="2" type="ordered locus">Cwoe_2330</name>
</gene>
<dbReference type="EMBL" id="CP001854">
    <property type="protein sequence ID" value="ADB50754.1"/>
    <property type="molecule type" value="Genomic_DNA"/>
</dbReference>
<keyword evidence="3" id="KW-1185">Reference proteome</keyword>
<evidence type="ECO:0000313" key="2">
    <source>
        <dbReference type="EMBL" id="ADB50754.1"/>
    </source>
</evidence>
<evidence type="ECO:0000313" key="3">
    <source>
        <dbReference type="Proteomes" id="UP000008229"/>
    </source>
</evidence>
<protein>
    <recommendedName>
        <fullName evidence="1">DUF1989 domain-containing protein</fullName>
    </recommendedName>
</protein>
<evidence type="ECO:0000259" key="1">
    <source>
        <dbReference type="Pfam" id="PF09347"/>
    </source>
</evidence>
<dbReference type="AlphaFoldDB" id="D3F6I7"/>
<reference evidence="2 3" key="1">
    <citation type="journal article" date="2010" name="Stand. Genomic Sci.">
        <title>Complete genome sequence of Conexibacter woesei type strain (ID131577).</title>
        <authorList>
            <person name="Pukall R."/>
            <person name="Lapidus A."/>
            <person name="Glavina Del Rio T."/>
            <person name="Copeland A."/>
            <person name="Tice H."/>
            <person name="Cheng J.-F."/>
            <person name="Lucas S."/>
            <person name="Chen F."/>
            <person name="Nolan M."/>
            <person name="Bruce D."/>
            <person name="Goodwin L."/>
            <person name="Pitluck S."/>
            <person name="Mavromatis K."/>
            <person name="Ivanova N."/>
            <person name="Ovchinnikova G."/>
            <person name="Pati A."/>
            <person name="Chen A."/>
            <person name="Palaniappan K."/>
            <person name="Land M."/>
            <person name="Hauser L."/>
            <person name="Chang Y.-J."/>
            <person name="Jeffries C.D."/>
            <person name="Chain P."/>
            <person name="Meincke L."/>
            <person name="Sims D."/>
            <person name="Brettin T."/>
            <person name="Detter J.C."/>
            <person name="Rohde M."/>
            <person name="Goeker M."/>
            <person name="Bristow J."/>
            <person name="Eisen J.A."/>
            <person name="Markowitz V."/>
            <person name="Kyrpides N.C."/>
            <person name="Klenk H.-P."/>
            <person name="Hugenholtz P."/>
        </authorList>
    </citation>
    <scope>NUCLEOTIDE SEQUENCE [LARGE SCALE GENOMIC DNA]</scope>
    <source>
        <strain evidence="3">DSM 14684 / CIP 108061 / JCM 11494 / NBRC 100937 / ID131577</strain>
    </source>
</reference>
<organism evidence="2 3">
    <name type="scientific">Conexibacter woesei (strain DSM 14684 / CCUG 47730 / CIP 108061 / JCM 11494 / NBRC 100937 / ID131577)</name>
    <dbReference type="NCBI Taxonomy" id="469383"/>
    <lineage>
        <taxon>Bacteria</taxon>
        <taxon>Bacillati</taxon>
        <taxon>Actinomycetota</taxon>
        <taxon>Thermoleophilia</taxon>
        <taxon>Solirubrobacterales</taxon>
        <taxon>Conexibacteraceae</taxon>
        <taxon>Conexibacter</taxon>
    </lineage>
</organism>
<dbReference type="Pfam" id="PF09347">
    <property type="entry name" value="DUF1989"/>
    <property type="match status" value="1"/>
</dbReference>
<dbReference type="PANTHER" id="PTHR31527:SF0">
    <property type="entry name" value="RE64534P"/>
    <property type="match status" value="1"/>
</dbReference>
<dbReference type="OrthoDB" id="9772660at2"/>
<dbReference type="KEGG" id="cwo:Cwoe_2330"/>
<proteinExistence type="predicted"/>
<dbReference type="eggNOG" id="COG3665">
    <property type="taxonomic scope" value="Bacteria"/>
</dbReference>
<feature type="domain" description="DUF1989" evidence="1">
    <location>
        <begin position="9"/>
        <end position="170"/>
    </location>
</feature>
<dbReference type="HOGENOM" id="CLU_079904_1_2_11"/>
<dbReference type="PANTHER" id="PTHR31527">
    <property type="entry name" value="RE64534P"/>
    <property type="match status" value="1"/>
</dbReference>